<keyword evidence="3" id="KW-1185">Reference proteome</keyword>
<reference evidence="2 3" key="1">
    <citation type="submission" date="2020-08" db="EMBL/GenBank/DDBJ databases">
        <title>Sequencing the genomes of 1000 actinobacteria strains.</title>
        <authorList>
            <person name="Klenk H.-P."/>
        </authorList>
    </citation>
    <scope>NUCLEOTIDE SEQUENCE [LARGE SCALE GENOMIC DNA]</scope>
    <source>
        <strain evidence="2 3">DSM 43851</strain>
    </source>
</reference>
<name>A0A7W9KLX3_9PSEU</name>
<dbReference type="EMBL" id="JACHIR010000001">
    <property type="protein sequence ID" value="MBB5894244.1"/>
    <property type="molecule type" value="Genomic_DNA"/>
</dbReference>
<sequence length="202" mass="21404">MDLTPYIATLREDLTTAAAAGDDQTRRTAAVLSAALEPAARLAIMNALSDLAAEVTASLDDHVVSLRLDGRDVQVVVTPTTAPSEADEPAAEETAFVGDPTGDISRITVRLMEELKAKAEQAASAQGQSLNAFVAQAVQGALNNQHRGGRGRGRNRGQWWDENQNWGRHGGGRGNWQGWNDQGPDRGRGGHGGSRVSGWVEG</sequence>
<accession>A0A7W9KLX3</accession>
<dbReference type="InterPro" id="IPR008651">
    <property type="entry name" value="Uncharacterised_HicB"/>
</dbReference>
<dbReference type="GO" id="GO:0006355">
    <property type="term" value="P:regulation of DNA-templated transcription"/>
    <property type="evidence" value="ECO:0007669"/>
    <property type="project" value="InterPro"/>
</dbReference>
<evidence type="ECO:0000313" key="2">
    <source>
        <dbReference type="EMBL" id="MBB5894244.1"/>
    </source>
</evidence>
<dbReference type="AlphaFoldDB" id="A0A7W9KLX3"/>
<feature type="region of interest" description="Disordered" evidence="1">
    <location>
        <begin position="144"/>
        <end position="202"/>
    </location>
</feature>
<dbReference type="Pfam" id="PF05534">
    <property type="entry name" value="HicB"/>
    <property type="match status" value="1"/>
</dbReference>
<dbReference type="RefSeq" id="WP_184866092.1">
    <property type="nucleotide sequence ID" value="NZ_BAAAWY010000025.1"/>
</dbReference>
<dbReference type="InterPro" id="IPR010985">
    <property type="entry name" value="Ribbon_hlx_hlx"/>
</dbReference>
<dbReference type="Proteomes" id="UP000585638">
    <property type="component" value="Unassembled WGS sequence"/>
</dbReference>
<dbReference type="InterPro" id="IPR013321">
    <property type="entry name" value="Arc_rbn_hlx_hlx"/>
</dbReference>
<protein>
    <submittedName>
        <fullName evidence="2">Uncharacterized protein (DUF1778 family)</fullName>
    </submittedName>
</protein>
<gene>
    <name evidence="2" type="ORF">BJ998_005440</name>
</gene>
<proteinExistence type="predicted"/>
<comment type="caution">
    <text evidence="2">The sequence shown here is derived from an EMBL/GenBank/DDBJ whole genome shotgun (WGS) entry which is preliminary data.</text>
</comment>
<evidence type="ECO:0000313" key="3">
    <source>
        <dbReference type="Proteomes" id="UP000585638"/>
    </source>
</evidence>
<dbReference type="SUPFAM" id="SSF47598">
    <property type="entry name" value="Ribbon-helix-helix"/>
    <property type="match status" value="1"/>
</dbReference>
<dbReference type="Gene3D" id="1.10.1220.10">
    <property type="entry name" value="Met repressor-like"/>
    <property type="match status" value="1"/>
</dbReference>
<organism evidence="2 3">
    <name type="scientific">Kutzneria kofuensis</name>
    <dbReference type="NCBI Taxonomy" id="103725"/>
    <lineage>
        <taxon>Bacteria</taxon>
        <taxon>Bacillati</taxon>
        <taxon>Actinomycetota</taxon>
        <taxon>Actinomycetes</taxon>
        <taxon>Pseudonocardiales</taxon>
        <taxon>Pseudonocardiaceae</taxon>
        <taxon>Kutzneria</taxon>
    </lineage>
</organism>
<evidence type="ECO:0000256" key="1">
    <source>
        <dbReference type="SAM" id="MobiDB-lite"/>
    </source>
</evidence>
<feature type="compositionally biased region" description="Gly residues" evidence="1">
    <location>
        <begin position="190"/>
        <end position="202"/>
    </location>
</feature>